<keyword evidence="2" id="KW-1185">Reference proteome</keyword>
<protein>
    <submittedName>
        <fullName evidence="1">Uncharacterized protein</fullName>
    </submittedName>
</protein>
<proteinExistence type="predicted"/>
<sequence>MGAPPNDDEETLPPPEWRYKYYDSRAHTTKHPTTMDKLLGGILHWGYTTHRSPQCWTHNSHAPTVLFRVDNPVIRARVLEQLYWHIRHPFDGTFKSGIQGLPHINQIYQLPQYGLISMECLQYVLQKRLNAQHKNSTPVRRDALGWMWQEFLWVTYPWLLSKCNACRSKGHSEKYCK</sequence>
<evidence type="ECO:0000313" key="2">
    <source>
        <dbReference type="Proteomes" id="UP000824890"/>
    </source>
</evidence>
<dbReference type="EMBL" id="JAGKQM010000004">
    <property type="protein sequence ID" value="KAH0929412.1"/>
    <property type="molecule type" value="Genomic_DNA"/>
</dbReference>
<gene>
    <name evidence="1" type="ORF">HID58_015139</name>
</gene>
<evidence type="ECO:0000313" key="1">
    <source>
        <dbReference type="EMBL" id="KAH0929412.1"/>
    </source>
</evidence>
<organism evidence="1 2">
    <name type="scientific">Brassica napus</name>
    <name type="common">Rape</name>
    <dbReference type="NCBI Taxonomy" id="3708"/>
    <lineage>
        <taxon>Eukaryota</taxon>
        <taxon>Viridiplantae</taxon>
        <taxon>Streptophyta</taxon>
        <taxon>Embryophyta</taxon>
        <taxon>Tracheophyta</taxon>
        <taxon>Spermatophyta</taxon>
        <taxon>Magnoliopsida</taxon>
        <taxon>eudicotyledons</taxon>
        <taxon>Gunneridae</taxon>
        <taxon>Pentapetalae</taxon>
        <taxon>rosids</taxon>
        <taxon>malvids</taxon>
        <taxon>Brassicales</taxon>
        <taxon>Brassicaceae</taxon>
        <taxon>Brassiceae</taxon>
        <taxon>Brassica</taxon>
    </lineage>
</organism>
<dbReference type="Proteomes" id="UP000824890">
    <property type="component" value="Unassembled WGS sequence"/>
</dbReference>
<reference evidence="1 2" key="1">
    <citation type="submission" date="2021-05" db="EMBL/GenBank/DDBJ databases">
        <title>Genome Assembly of Synthetic Allotetraploid Brassica napus Reveals Homoeologous Exchanges between Subgenomes.</title>
        <authorList>
            <person name="Davis J.T."/>
        </authorList>
    </citation>
    <scope>NUCLEOTIDE SEQUENCE [LARGE SCALE GENOMIC DNA]</scope>
    <source>
        <strain evidence="2">cv. Da-Ae</strain>
        <tissue evidence="1">Seedling</tissue>
    </source>
</reference>
<comment type="caution">
    <text evidence="1">The sequence shown here is derived from an EMBL/GenBank/DDBJ whole genome shotgun (WGS) entry which is preliminary data.</text>
</comment>
<accession>A0ABQ8DJ54</accession>
<name>A0ABQ8DJ54_BRANA</name>